<evidence type="ECO:0000256" key="1">
    <source>
        <dbReference type="SAM" id="SignalP"/>
    </source>
</evidence>
<feature type="chain" id="PRO_5040141612" description="Secreted protein" evidence="1">
    <location>
        <begin position="22"/>
        <end position="105"/>
    </location>
</feature>
<keyword evidence="3" id="KW-1185">Reference proteome</keyword>
<evidence type="ECO:0008006" key="4">
    <source>
        <dbReference type="Google" id="ProtNLM"/>
    </source>
</evidence>
<gene>
    <name evidence="2" type="ORF">NHX12_012670</name>
</gene>
<comment type="caution">
    <text evidence="2">The sequence shown here is derived from an EMBL/GenBank/DDBJ whole genome shotgun (WGS) entry which is preliminary data.</text>
</comment>
<name>A0A9Q0I5N4_9TELE</name>
<reference evidence="2" key="1">
    <citation type="submission" date="2022-07" db="EMBL/GenBank/DDBJ databases">
        <title>Chromosome-level genome of Muraenolepis orangiensis.</title>
        <authorList>
            <person name="Kim J."/>
        </authorList>
    </citation>
    <scope>NUCLEOTIDE SEQUENCE</scope>
    <source>
        <strain evidence="2">KU_S4_2022</strain>
        <tissue evidence="2">Muscle</tissue>
    </source>
</reference>
<dbReference type="Proteomes" id="UP001148018">
    <property type="component" value="Unassembled WGS sequence"/>
</dbReference>
<evidence type="ECO:0000313" key="3">
    <source>
        <dbReference type="Proteomes" id="UP001148018"/>
    </source>
</evidence>
<keyword evidence="1" id="KW-0732">Signal</keyword>
<evidence type="ECO:0000313" key="2">
    <source>
        <dbReference type="EMBL" id="KAJ3586270.1"/>
    </source>
</evidence>
<protein>
    <recommendedName>
        <fullName evidence="4">Secreted protein</fullName>
    </recommendedName>
</protein>
<dbReference type="OrthoDB" id="10534763at2759"/>
<sequence length="105" mass="10633">MDDRGGALLLLLAAQAHTTLGPCTKASTILSSVVPEQDLESLGNQVGRPVASIAMLTDSMVTDSPTPSLRSGLTATTDGDSVMSSASVPCCHFLSANVINVGECG</sequence>
<proteinExistence type="predicted"/>
<dbReference type="EMBL" id="JANIIK010000117">
    <property type="protein sequence ID" value="KAJ3586270.1"/>
    <property type="molecule type" value="Genomic_DNA"/>
</dbReference>
<feature type="signal peptide" evidence="1">
    <location>
        <begin position="1"/>
        <end position="21"/>
    </location>
</feature>
<dbReference type="AlphaFoldDB" id="A0A9Q0I5N4"/>
<accession>A0A9Q0I5N4</accession>
<organism evidence="2 3">
    <name type="scientific">Muraenolepis orangiensis</name>
    <name type="common">Patagonian moray cod</name>
    <dbReference type="NCBI Taxonomy" id="630683"/>
    <lineage>
        <taxon>Eukaryota</taxon>
        <taxon>Metazoa</taxon>
        <taxon>Chordata</taxon>
        <taxon>Craniata</taxon>
        <taxon>Vertebrata</taxon>
        <taxon>Euteleostomi</taxon>
        <taxon>Actinopterygii</taxon>
        <taxon>Neopterygii</taxon>
        <taxon>Teleostei</taxon>
        <taxon>Neoteleostei</taxon>
        <taxon>Acanthomorphata</taxon>
        <taxon>Zeiogadaria</taxon>
        <taxon>Gadariae</taxon>
        <taxon>Gadiformes</taxon>
        <taxon>Muraenolepidoidei</taxon>
        <taxon>Muraenolepididae</taxon>
        <taxon>Muraenolepis</taxon>
    </lineage>
</organism>